<organism evidence="6 7">
    <name type="scientific">Mesoflavibacter zeaxanthinifaciens subsp. sabulilitoris</name>
    <dbReference type="NCBI Taxonomy" id="1520893"/>
    <lineage>
        <taxon>Bacteria</taxon>
        <taxon>Pseudomonadati</taxon>
        <taxon>Bacteroidota</taxon>
        <taxon>Flavobacteriia</taxon>
        <taxon>Flavobacteriales</taxon>
        <taxon>Flavobacteriaceae</taxon>
        <taxon>Mesoflavibacter</taxon>
    </lineage>
</organism>
<sequence>MKNIYILLFSLLFLACGNKENNTETIENSTTKNNGITVTKAQFESEQMVLDSLKTLDFSTGIAVTGMIDVPPKNKSSITTFIGGYITNTPLLVGDEVKKGQLLVSLKNPEYVEIQQNYLEIAEQLNYLKAEFNRQKTLFDEKITSEKNYLKAQSTYKSSLATYNGLKKKLQMMNISTAAVEQGNITSTINLYAPINGNVTKVNVSNGAYVAPNDVILEIVDIDHIHLELSVFEKDIMHIKKGQKIQFKIPEASEKTFEADVHLVGTTIDETTRRVKVHGHVDKDLANFIVGMFVEANIITDSKKGLGLPNEAIVSEDKNNYVLVLDETTIDGYQFKKLKVNIGQQDENATEILNPDILQNKQILVKGIGMLLEESGEGGHSH</sequence>
<dbReference type="InterPro" id="IPR058792">
    <property type="entry name" value="Beta-barrel_RND_2"/>
</dbReference>
<keyword evidence="7" id="KW-1185">Reference proteome</keyword>
<reference evidence="6 7" key="1">
    <citation type="submission" date="2018-03" db="EMBL/GenBank/DDBJ databases">
        <title>Mesoflavibacter sp. HG37 and Mesoflavibacter sp. HG96 sp.nov., two marine bacteria isolated from seawater of Western Pacific Ocean.</title>
        <authorList>
            <person name="Cheng H."/>
            <person name="Wu Y.-H."/>
            <person name="Guo L.-L."/>
            <person name="Xu X.-W."/>
        </authorList>
    </citation>
    <scope>NUCLEOTIDE SEQUENCE [LARGE SCALE GENOMIC DNA]</scope>
    <source>
        <strain evidence="6 7">KCTC 42117</strain>
    </source>
</reference>
<dbReference type="GO" id="GO:0016020">
    <property type="term" value="C:membrane"/>
    <property type="evidence" value="ECO:0007669"/>
    <property type="project" value="InterPro"/>
</dbReference>
<name>A0A2T1N5R1_9FLAO</name>
<dbReference type="GO" id="GO:0030313">
    <property type="term" value="C:cell envelope"/>
    <property type="evidence" value="ECO:0007669"/>
    <property type="project" value="TreeGrafter"/>
</dbReference>
<dbReference type="Gene3D" id="1.10.287.470">
    <property type="entry name" value="Helix hairpin bin"/>
    <property type="match status" value="1"/>
</dbReference>
<feature type="domain" description="CzcB-like alpha-helical hairpin" evidence="3">
    <location>
        <begin position="114"/>
        <end position="171"/>
    </location>
</feature>
<dbReference type="OrthoDB" id="9814657at2"/>
<dbReference type="SUPFAM" id="SSF111369">
    <property type="entry name" value="HlyD-like secretion proteins"/>
    <property type="match status" value="1"/>
</dbReference>
<evidence type="ECO:0000259" key="5">
    <source>
        <dbReference type="Pfam" id="PF25973"/>
    </source>
</evidence>
<evidence type="ECO:0000259" key="3">
    <source>
        <dbReference type="Pfam" id="PF25893"/>
    </source>
</evidence>
<evidence type="ECO:0000313" key="7">
    <source>
        <dbReference type="Proteomes" id="UP000238430"/>
    </source>
</evidence>
<dbReference type="RefSeq" id="WP_106680230.1">
    <property type="nucleotide sequence ID" value="NZ_JACHWV010000002.1"/>
</dbReference>
<dbReference type="Gene3D" id="2.40.420.20">
    <property type="match status" value="1"/>
</dbReference>
<accession>A0A2T1N5R1</accession>
<dbReference type="Pfam" id="PF25954">
    <property type="entry name" value="Beta-barrel_RND_2"/>
    <property type="match status" value="1"/>
</dbReference>
<dbReference type="GO" id="GO:0015679">
    <property type="term" value="P:plasma membrane copper ion transport"/>
    <property type="evidence" value="ECO:0007669"/>
    <property type="project" value="TreeGrafter"/>
</dbReference>
<proteinExistence type="inferred from homology"/>
<dbReference type="PANTHER" id="PTHR30097">
    <property type="entry name" value="CATION EFFLUX SYSTEM PROTEIN CUSB"/>
    <property type="match status" value="1"/>
</dbReference>
<evidence type="ECO:0000256" key="2">
    <source>
        <dbReference type="ARBA" id="ARBA00022448"/>
    </source>
</evidence>
<dbReference type="Proteomes" id="UP000238430">
    <property type="component" value="Unassembled WGS sequence"/>
</dbReference>
<comment type="similarity">
    <text evidence="1">Belongs to the membrane fusion protein (MFP) (TC 8.A.1) family.</text>
</comment>
<feature type="domain" description="CusB-like beta-barrel" evidence="4">
    <location>
        <begin position="227"/>
        <end position="299"/>
    </location>
</feature>
<evidence type="ECO:0000313" key="6">
    <source>
        <dbReference type="EMBL" id="PSG86917.1"/>
    </source>
</evidence>
<gene>
    <name evidence="6" type="ORF">C7H61_12470</name>
</gene>
<dbReference type="PROSITE" id="PS51257">
    <property type="entry name" value="PROKAR_LIPOPROTEIN"/>
    <property type="match status" value="1"/>
</dbReference>
<protein>
    <submittedName>
        <fullName evidence="6">Efflux transporter periplasmic adaptor subunit</fullName>
    </submittedName>
</protein>
<dbReference type="Pfam" id="PF25973">
    <property type="entry name" value="BSH_CzcB"/>
    <property type="match status" value="1"/>
</dbReference>
<dbReference type="NCBIfam" id="TIGR01730">
    <property type="entry name" value="RND_mfp"/>
    <property type="match status" value="1"/>
</dbReference>
<dbReference type="Gene3D" id="2.40.30.170">
    <property type="match status" value="1"/>
</dbReference>
<dbReference type="InterPro" id="IPR058647">
    <property type="entry name" value="BSH_CzcB-like"/>
</dbReference>
<dbReference type="InterPro" id="IPR006143">
    <property type="entry name" value="RND_pump_MFP"/>
</dbReference>
<evidence type="ECO:0000259" key="4">
    <source>
        <dbReference type="Pfam" id="PF25954"/>
    </source>
</evidence>
<keyword evidence="2" id="KW-0813">Transport</keyword>
<dbReference type="AlphaFoldDB" id="A0A2T1N5R1"/>
<dbReference type="GO" id="GO:0022857">
    <property type="term" value="F:transmembrane transporter activity"/>
    <property type="evidence" value="ECO:0007669"/>
    <property type="project" value="InterPro"/>
</dbReference>
<dbReference type="InterPro" id="IPR051909">
    <property type="entry name" value="MFP_Cation_Efflux"/>
</dbReference>
<dbReference type="Pfam" id="PF25893">
    <property type="entry name" value="HH_CzcB"/>
    <property type="match status" value="1"/>
</dbReference>
<dbReference type="PANTHER" id="PTHR30097:SF4">
    <property type="entry name" value="SLR6042 PROTEIN"/>
    <property type="match status" value="1"/>
</dbReference>
<evidence type="ECO:0000256" key="1">
    <source>
        <dbReference type="ARBA" id="ARBA00009477"/>
    </source>
</evidence>
<dbReference type="InterPro" id="IPR058648">
    <property type="entry name" value="HH_CzcB-like"/>
</dbReference>
<dbReference type="GO" id="GO:0060003">
    <property type="term" value="P:copper ion export"/>
    <property type="evidence" value="ECO:0007669"/>
    <property type="project" value="TreeGrafter"/>
</dbReference>
<comment type="caution">
    <text evidence="6">The sequence shown here is derived from an EMBL/GenBank/DDBJ whole genome shotgun (WGS) entry which is preliminary data.</text>
</comment>
<feature type="domain" description="CzcB-like barrel-sandwich hybrid" evidence="5">
    <location>
        <begin position="78"/>
        <end position="221"/>
    </location>
</feature>
<dbReference type="Gene3D" id="2.40.50.100">
    <property type="match status" value="1"/>
</dbReference>
<dbReference type="EMBL" id="PXOT01000027">
    <property type="protein sequence ID" value="PSG86917.1"/>
    <property type="molecule type" value="Genomic_DNA"/>
</dbReference>